<dbReference type="EMBL" id="JAVIJP010000092">
    <property type="protein sequence ID" value="KAL3616472.1"/>
    <property type="molecule type" value="Genomic_DNA"/>
</dbReference>
<dbReference type="Proteomes" id="UP001632038">
    <property type="component" value="Unassembled WGS sequence"/>
</dbReference>
<feature type="domain" description="Protein Lines N-terminal" evidence="1">
    <location>
        <begin position="408"/>
        <end position="521"/>
    </location>
</feature>
<evidence type="ECO:0000259" key="1">
    <source>
        <dbReference type="Pfam" id="PF14694"/>
    </source>
</evidence>
<evidence type="ECO:0000313" key="3">
    <source>
        <dbReference type="EMBL" id="KAL3616472.1"/>
    </source>
</evidence>
<protein>
    <recommendedName>
        <fullName evidence="5">Protein Lines N-terminal domain-containing protein</fullName>
    </recommendedName>
</protein>
<dbReference type="Pfam" id="PF14694">
    <property type="entry name" value="LINES_N"/>
    <property type="match status" value="1"/>
</dbReference>
<reference evidence="4" key="1">
    <citation type="journal article" date="2024" name="IScience">
        <title>Strigolactones Initiate the Formation of Haustorium-like Structures in Castilleja.</title>
        <authorList>
            <person name="Buerger M."/>
            <person name="Peterson D."/>
            <person name="Chory J."/>
        </authorList>
    </citation>
    <scope>NUCLEOTIDE SEQUENCE [LARGE SCALE GENOMIC DNA]</scope>
</reference>
<dbReference type="PANTHER" id="PTHR16057">
    <property type="entry name" value="WINS1, 2 PROTEIN"/>
    <property type="match status" value="1"/>
</dbReference>
<evidence type="ECO:0000313" key="4">
    <source>
        <dbReference type="Proteomes" id="UP001632038"/>
    </source>
</evidence>
<proteinExistence type="predicted"/>
<sequence>MSPRPEYLRLRLLLDEFLQPFSDIAADSVTEEIEKDLLIALSQVFRQVKQWTLDFDSDEYYQQELSAVDDCECSDDRHFLHKIIGDLMFFLALNNRYAQHLTGNILVAISEFLLTSDIGWDDGFMHLLSLCLELAIRSSLKTRYLDSEPTSTSTLLLKSKLKNAKWFAVAAIFRVLRNIQKYMNQESDYKIMKTYLESVSSLMINSDLLKDAFLQMELVKSNEITMFFGNFIQFLCSLVAKSSFLDDGAGFSQVIRNIIDLVPKLVACCHIELQSPCHVRISHYFRHKVLMLMVKLSSNIHFEKTIHMTWIDLVHKYFEDLLLQPIISEGKFDNDDFLEGSPFCTSISDPAKQKTSFRHLRRLTVFLFLKCSLNSIHTNNCNVDLKLHEWLRAHIEADVFENDEFYFDRCVGFTLSFVQLFMHEDDILFEMLLQLFHVPFYSDRQIIIKDEPLAEAKTHLSFLVSDLFNPIHLCHIFLSEIHYDHQVLLDYLISKDTGSSCAEYLLRSLRIVCDSWNLFSEFPGVEKDRLGRLCPKRQKVSDYKEPNEGCKNNRLPFVSARDCLVSLKTSIDSLNQKNLFPYNPKVLLRR</sequence>
<dbReference type="InterPro" id="IPR029415">
    <property type="entry name" value="Lines_C"/>
</dbReference>
<dbReference type="PANTHER" id="PTHR16057:SF1">
    <property type="entry name" value="PROTEIN LINES HOMOLOG 1"/>
    <property type="match status" value="1"/>
</dbReference>
<gene>
    <name evidence="3" type="ORF">CASFOL_039862</name>
</gene>
<accession>A0ABD3BI44</accession>
<evidence type="ECO:0008006" key="5">
    <source>
        <dbReference type="Google" id="ProtNLM"/>
    </source>
</evidence>
<organism evidence="3 4">
    <name type="scientific">Castilleja foliolosa</name>
    <dbReference type="NCBI Taxonomy" id="1961234"/>
    <lineage>
        <taxon>Eukaryota</taxon>
        <taxon>Viridiplantae</taxon>
        <taxon>Streptophyta</taxon>
        <taxon>Embryophyta</taxon>
        <taxon>Tracheophyta</taxon>
        <taxon>Spermatophyta</taxon>
        <taxon>Magnoliopsida</taxon>
        <taxon>eudicotyledons</taxon>
        <taxon>Gunneridae</taxon>
        <taxon>Pentapetalae</taxon>
        <taxon>asterids</taxon>
        <taxon>lamiids</taxon>
        <taxon>Lamiales</taxon>
        <taxon>Orobanchaceae</taxon>
        <taxon>Pedicularideae</taxon>
        <taxon>Castillejinae</taxon>
        <taxon>Castilleja</taxon>
    </lineage>
</organism>
<keyword evidence="4" id="KW-1185">Reference proteome</keyword>
<dbReference type="Pfam" id="PF14695">
    <property type="entry name" value="LINES_C"/>
    <property type="match status" value="1"/>
</dbReference>
<dbReference type="InterPro" id="IPR024875">
    <property type="entry name" value="Protein_Lines"/>
</dbReference>
<dbReference type="AlphaFoldDB" id="A0ABD3BI44"/>
<evidence type="ECO:0000259" key="2">
    <source>
        <dbReference type="Pfam" id="PF14695"/>
    </source>
</evidence>
<feature type="domain" description="Protein Lines C-terminal" evidence="2">
    <location>
        <begin position="562"/>
        <end position="590"/>
    </location>
</feature>
<name>A0ABD3BI44_9LAMI</name>
<comment type="caution">
    <text evidence="3">The sequence shown here is derived from an EMBL/GenBank/DDBJ whole genome shotgun (WGS) entry which is preliminary data.</text>
</comment>
<dbReference type="InterPro" id="IPR032794">
    <property type="entry name" value="LINES_N"/>
</dbReference>